<reference evidence="1" key="1">
    <citation type="submission" date="2022-06" db="EMBL/GenBank/DDBJ databases">
        <title>Complete genome sequence and characterization of Cupriavidus gilardii QJ1 isolated from contaminating cells.</title>
        <authorList>
            <person name="Qi J."/>
        </authorList>
    </citation>
    <scope>NUCLEOTIDE SEQUENCE</scope>
    <source>
        <strain evidence="1">QJ1</strain>
    </source>
</reference>
<evidence type="ECO:0000313" key="2">
    <source>
        <dbReference type="Proteomes" id="UP001056648"/>
    </source>
</evidence>
<dbReference type="Proteomes" id="UP001056648">
    <property type="component" value="Chromosome 2"/>
</dbReference>
<dbReference type="RefSeq" id="WP_252252964.1">
    <property type="nucleotide sequence ID" value="NZ_CP098736.1"/>
</dbReference>
<accession>A0ABY4VQR2</accession>
<protein>
    <recommendedName>
        <fullName evidence="3">Replicative helicase inhibitor G39P N-terminal domain-containing protein</fullName>
    </recommendedName>
</protein>
<dbReference type="Gene3D" id="1.10.8.200">
    <property type="entry name" value="Replisome organizer (g39p helicase loader/inhibitor protein)"/>
    <property type="match status" value="1"/>
</dbReference>
<dbReference type="EMBL" id="CP098736">
    <property type="protein sequence ID" value="USE79507.1"/>
    <property type="molecule type" value="Genomic_DNA"/>
</dbReference>
<evidence type="ECO:0008006" key="3">
    <source>
        <dbReference type="Google" id="ProtNLM"/>
    </source>
</evidence>
<keyword evidence="2" id="KW-1185">Reference proteome</keyword>
<evidence type="ECO:0000313" key="1">
    <source>
        <dbReference type="EMBL" id="USE79507.1"/>
    </source>
</evidence>
<gene>
    <name evidence="1" type="ORF">NDR89_23230</name>
</gene>
<sequence length="236" mass="25835">MKPDNKQEFSQVIRAMFDNYGRQMPLPETLRVWWAMFESFSIEQFRMACLAHMRDEPKFPPSAAQLLERMSPAGAGRPGPEEAWAIAVKASNESETVVMIDEIAQAWGAAAAIFALGDEVGARMAFKEVYERLTKGAVCPPKWWPSIGNDPYKRDAALADAKRAGLLPGPSVAALLPGAGNSTSPEGLARLKEEMKRLTMKVGAGQEHVEKDRMQTAERKKAIADAVALYEAGGNK</sequence>
<organism evidence="1 2">
    <name type="scientific">Cupriavidus gilardii</name>
    <dbReference type="NCBI Taxonomy" id="82541"/>
    <lineage>
        <taxon>Bacteria</taxon>
        <taxon>Pseudomonadati</taxon>
        <taxon>Pseudomonadota</taxon>
        <taxon>Betaproteobacteria</taxon>
        <taxon>Burkholderiales</taxon>
        <taxon>Burkholderiaceae</taxon>
        <taxon>Cupriavidus</taxon>
    </lineage>
</organism>
<proteinExistence type="predicted"/>
<name>A0ABY4VQR2_9BURK</name>